<feature type="transmembrane region" description="Helical" evidence="1">
    <location>
        <begin position="35"/>
        <end position="56"/>
    </location>
</feature>
<accession>A0ABW5RJZ6</accession>
<dbReference type="EMBL" id="JBHUNF010000003">
    <property type="protein sequence ID" value="MFD2674829.1"/>
    <property type="molecule type" value="Genomic_DNA"/>
</dbReference>
<evidence type="ECO:0008006" key="4">
    <source>
        <dbReference type="Google" id="ProtNLM"/>
    </source>
</evidence>
<keyword evidence="1" id="KW-0472">Membrane</keyword>
<name>A0ABW5RJZ6_9MICO</name>
<organism evidence="2 3">
    <name type="scientific">Gulosibacter bifidus</name>
    <dbReference type="NCBI Taxonomy" id="272239"/>
    <lineage>
        <taxon>Bacteria</taxon>
        <taxon>Bacillati</taxon>
        <taxon>Actinomycetota</taxon>
        <taxon>Actinomycetes</taxon>
        <taxon>Micrococcales</taxon>
        <taxon>Microbacteriaceae</taxon>
        <taxon>Gulosibacter</taxon>
    </lineage>
</organism>
<gene>
    <name evidence="2" type="ORF">ACFSUQ_05885</name>
</gene>
<dbReference type="Proteomes" id="UP001597453">
    <property type="component" value="Unassembled WGS sequence"/>
</dbReference>
<protein>
    <recommendedName>
        <fullName evidence="4">High light inducible protein</fullName>
    </recommendedName>
</protein>
<evidence type="ECO:0000313" key="2">
    <source>
        <dbReference type="EMBL" id="MFD2674829.1"/>
    </source>
</evidence>
<evidence type="ECO:0000256" key="1">
    <source>
        <dbReference type="SAM" id="Phobius"/>
    </source>
</evidence>
<keyword evidence="1" id="KW-0812">Transmembrane</keyword>
<proteinExistence type="predicted"/>
<keyword evidence="1" id="KW-1133">Transmembrane helix</keyword>
<dbReference type="RefSeq" id="WP_066056178.1">
    <property type="nucleotide sequence ID" value="NZ_JBHUNF010000003.1"/>
</dbReference>
<keyword evidence="3" id="KW-1185">Reference proteome</keyword>
<evidence type="ECO:0000313" key="3">
    <source>
        <dbReference type="Proteomes" id="UP001597453"/>
    </source>
</evidence>
<sequence length="60" mass="6475">MTKSNERPTTDYVDIPDTPVEAPNTHGKFSLNEDWAAAGFGLLLLAGCLAGLIPNIKGWF</sequence>
<reference evidence="3" key="1">
    <citation type="journal article" date="2019" name="Int. J. Syst. Evol. Microbiol.">
        <title>The Global Catalogue of Microorganisms (GCM) 10K type strain sequencing project: providing services to taxonomists for standard genome sequencing and annotation.</title>
        <authorList>
            <consortium name="The Broad Institute Genomics Platform"/>
            <consortium name="The Broad Institute Genome Sequencing Center for Infectious Disease"/>
            <person name="Wu L."/>
            <person name="Ma J."/>
        </authorList>
    </citation>
    <scope>NUCLEOTIDE SEQUENCE [LARGE SCALE GENOMIC DNA]</scope>
    <source>
        <strain evidence="3">TISTR 1511</strain>
    </source>
</reference>
<comment type="caution">
    <text evidence="2">The sequence shown here is derived from an EMBL/GenBank/DDBJ whole genome shotgun (WGS) entry which is preliminary data.</text>
</comment>